<dbReference type="eggNOG" id="COG1902">
    <property type="taxonomic scope" value="Bacteria"/>
</dbReference>
<reference evidence="7 8" key="1">
    <citation type="journal article" date="2012" name="J. Bacteriol.">
        <title>Genome sequence of benzo(a)pyrene-degrading bacterium Novosphingobium pentaromativorans US6-1.</title>
        <authorList>
            <person name="Luo Y.R."/>
            <person name="Kang S.G."/>
            <person name="Kim S.J."/>
            <person name="Kim M.R."/>
            <person name="Li N."/>
            <person name="Lee J.H."/>
            <person name="Kwon K.K."/>
        </authorList>
    </citation>
    <scope>NUCLEOTIDE SEQUENCE [LARGE SCALE GENOMIC DNA]</scope>
    <source>
        <strain evidence="7 8">US6-1</strain>
    </source>
</reference>
<evidence type="ECO:0000256" key="1">
    <source>
        <dbReference type="ARBA" id="ARBA00001917"/>
    </source>
</evidence>
<dbReference type="InterPro" id="IPR044152">
    <property type="entry name" value="YqjM-like"/>
</dbReference>
<evidence type="ECO:0000256" key="3">
    <source>
        <dbReference type="ARBA" id="ARBA00022643"/>
    </source>
</evidence>
<keyword evidence="3" id="KW-0288">FMN</keyword>
<evidence type="ECO:0000313" key="8">
    <source>
        <dbReference type="Proteomes" id="UP000004030"/>
    </source>
</evidence>
<evidence type="ECO:0000256" key="2">
    <source>
        <dbReference type="ARBA" id="ARBA00022630"/>
    </source>
</evidence>
<dbReference type="EMBL" id="AGFM01000055">
    <property type="protein sequence ID" value="EHJ59576.1"/>
    <property type="molecule type" value="Genomic_DNA"/>
</dbReference>
<evidence type="ECO:0000259" key="6">
    <source>
        <dbReference type="Pfam" id="PF00724"/>
    </source>
</evidence>
<keyword evidence="2" id="KW-0285">Flavoprotein</keyword>
<dbReference type="OrthoDB" id="9804454at2"/>
<dbReference type="PATRIC" id="fig|1088721.3.peg.3413"/>
<dbReference type="GO" id="GO:0003959">
    <property type="term" value="F:NADPH dehydrogenase activity"/>
    <property type="evidence" value="ECO:0007669"/>
    <property type="project" value="InterPro"/>
</dbReference>
<gene>
    <name evidence="7" type="ORF">NSU_3459</name>
</gene>
<dbReference type="Pfam" id="PF00724">
    <property type="entry name" value="Oxidored_FMN"/>
    <property type="match status" value="1"/>
</dbReference>
<sequence length="386" mass="42646">MANVSIDPLLQPIKIGDLELKNRILMSPVVRQVQDDGVPSEKLIRYFRERAEGGVAVSYVGSMLIDHPGNEDAFGPGRGSAPDLHDEAARAGWKKVVDAVHEAGGLIFPQLLHIGAQKAVTHPDNVAYVPSPTWGPTDRATGNSPESVKKLSERPFHELSESEVMDVVEAFATAARRSKEIGFDGIALHGAHGYLLDGFLSGDTNLRTDRWGGDHVGRTAFVVEVLKAIRREVGPGMPISFRFSQWRPCDYDGHLAKTPKELEEILAPIVDAGCDIIEASTRFFTEQAFENEEGNFPYWTRKITGKPTVMCGGTAVHREKYDLATTPPKTVNNMDEVMRRYENGEFDLLAVGRALVNDPNWLVRARNVEDFLPFDGRKLNPAYVGD</sequence>
<evidence type="ECO:0000313" key="7">
    <source>
        <dbReference type="EMBL" id="EHJ59576.1"/>
    </source>
</evidence>
<comment type="caution">
    <text evidence="7">The sequence shown here is derived from an EMBL/GenBank/DDBJ whole genome shotgun (WGS) entry which is preliminary data.</text>
</comment>
<dbReference type="RefSeq" id="WP_007014367.1">
    <property type="nucleotide sequence ID" value="NZ_AGFM01000055.1"/>
</dbReference>
<comment type="cofactor">
    <cofactor evidence="1">
        <name>FMN</name>
        <dbReference type="ChEBI" id="CHEBI:58210"/>
    </cofactor>
</comment>
<feature type="domain" description="NADH:flavin oxidoreductase/NADH oxidase N-terminal" evidence="6">
    <location>
        <begin position="9"/>
        <end position="366"/>
    </location>
</feature>
<accession>G6EGM9</accession>
<name>G6EGM9_9SPHN</name>
<dbReference type="GO" id="GO:0050661">
    <property type="term" value="F:NADP binding"/>
    <property type="evidence" value="ECO:0007669"/>
    <property type="project" value="InterPro"/>
</dbReference>
<proteinExistence type="predicted"/>
<dbReference type="Gene3D" id="3.20.20.70">
    <property type="entry name" value="Aldolase class I"/>
    <property type="match status" value="1"/>
</dbReference>
<dbReference type="PANTHER" id="PTHR43303">
    <property type="entry name" value="NADPH DEHYDROGENASE C23G7.10C-RELATED"/>
    <property type="match status" value="1"/>
</dbReference>
<evidence type="ECO:0000256" key="4">
    <source>
        <dbReference type="ARBA" id="ARBA00022857"/>
    </source>
</evidence>
<evidence type="ECO:0000256" key="5">
    <source>
        <dbReference type="ARBA" id="ARBA00023002"/>
    </source>
</evidence>
<dbReference type="Proteomes" id="UP000004030">
    <property type="component" value="Unassembled WGS sequence"/>
</dbReference>
<protein>
    <recommendedName>
        <fullName evidence="6">NADH:flavin oxidoreductase/NADH oxidase N-terminal domain-containing protein</fullName>
    </recommendedName>
</protein>
<dbReference type="SUPFAM" id="SSF51395">
    <property type="entry name" value="FMN-linked oxidoreductases"/>
    <property type="match status" value="1"/>
</dbReference>
<dbReference type="InterPro" id="IPR001155">
    <property type="entry name" value="OxRdtase_FMN_N"/>
</dbReference>
<keyword evidence="4" id="KW-0521">NADP</keyword>
<dbReference type="AlphaFoldDB" id="G6EGM9"/>
<keyword evidence="5" id="KW-0560">Oxidoreductase</keyword>
<organism evidence="7 8">
    <name type="scientific">Novosphingobium pentaromativorans US6-1</name>
    <dbReference type="NCBI Taxonomy" id="1088721"/>
    <lineage>
        <taxon>Bacteria</taxon>
        <taxon>Pseudomonadati</taxon>
        <taxon>Pseudomonadota</taxon>
        <taxon>Alphaproteobacteria</taxon>
        <taxon>Sphingomonadales</taxon>
        <taxon>Sphingomonadaceae</taxon>
        <taxon>Novosphingobium</taxon>
    </lineage>
</organism>
<dbReference type="InterPro" id="IPR013785">
    <property type="entry name" value="Aldolase_TIM"/>
</dbReference>
<dbReference type="PANTHER" id="PTHR43303:SF4">
    <property type="entry name" value="NADPH DEHYDROGENASE C23G7.10C-RELATED"/>
    <property type="match status" value="1"/>
</dbReference>
<keyword evidence="8" id="KW-1185">Reference proteome</keyword>
<dbReference type="GO" id="GO:0010181">
    <property type="term" value="F:FMN binding"/>
    <property type="evidence" value="ECO:0007669"/>
    <property type="project" value="InterPro"/>
</dbReference>